<organism evidence="1">
    <name type="scientific">Fusarium odoratissimum (strain NRRL 54006)</name>
    <dbReference type="NCBI Taxonomy" id="1089451"/>
    <lineage>
        <taxon>Eukaryota</taxon>
        <taxon>Fungi</taxon>
        <taxon>Dikarya</taxon>
        <taxon>Ascomycota</taxon>
        <taxon>Pezizomycotina</taxon>
        <taxon>Sordariomycetes</taxon>
        <taxon>Hypocreomycetidae</taxon>
        <taxon>Hypocreales</taxon>
        <taxon>Nectriaceae</taxon>
        <taxon>Fusarium</taxon>
        <taxon>Fusarium oxysporum species complex</taxon>
        <taxon>Fusarium oxysporum f. sp. cubense (strain race 4)</taxon>
    </lineage>
</organism>
<sequence>MEALAAMNDDDFERGKEEFRDWCDSAAEDIVRITDGEQSKMAENLTRNVEVLSQRAITSAL</sequence>
<protein>
    <submittedName>
        <fullName evidence="1">Uncharacterized protein</fullName>
    </submittedName>
</protein>
<dbReference type="VEuPathDB" id="FungiDB:FOIG_04741"/>
<name>X0JTB2_FUSO5</name>
<accession>X0JTB2</accession>
<dbReference type="Proteomes" id="UP000030685">
    <property type="component" value="Unassembled WGS sequence"/>
</dbReference>
<dbReference type="EMBL" id="JH658277">
    <property type="protein sequence ID" value="EXM04529.1"/>
    <property type="molecule type" value="Genomic_DNA"/>
</dbReference>
<reference evidence="1" key="1">
    <citation type="submission" date="2011-11" db="EMBL/GenBank/DDBJ databases">
        <title>The Genome Sequence of Fusarium oxysporum II5.</title>
        <authorList>
            <consortium name="The Broad Institute Genome Sequencing Platform"/>
            <person name="Ma L.-J."/>
            <person name="Gale L.R."/>
            <person name="Schwartz D.C."/>
            <person name="Zhou S."/>
            <person name="Corby-Kistler H."/>
            <person name="Young S.K."/>
            <person name="Zeng Q."/>
            <person name="Gargeya S."/>
            <person name="Fitzgerald M."/>
            <person name="Haas B."/>
            <person name="Abouelleil A."/>
            <person name="Alvarado L."/>
            <person name="Arachchi H.M."/>
            <person name="Berlin A."/>
            <person name="Brown A."/>
            <person name="Chapman S.B."/>
            <person name="Chen Z."/>
            <person name="Dunbar C."/>
            <person name="Freedman E."/>
            <person name="Gearin G."/>
            <person name="Goldberg J."/>
            <person name="Griggs A."/>
            <person name="Gujja S."/>
            <person name="Heiman D."/>
            <person name="Howarth C."/>
            <person name="Larson L."/>
            <person name="Lui A."/>
            <person name="MacDonald P.J.P."/>
            <person name="Montmayeur A."/>
            <person name="Murphy C."/>
            <person name="Neiman D."/>
            <person name="Pearson M."/>
            <person name="Priest M."/>
            <person name="Roberts A."/>
            <person name="Saif S."/>
            <person name="Shea T."/>
            <person name="Shenoy N."/>
            <person name="Sisk P."/>
            <person name="Stolte C."/>
            <person name="Sykes S."/>
            <person name="Wortman J."/>
            <person name="Nusbaum C."/>
            <person name="Birren B."/>
        </authorList>
    </citation>
    <scope>NUCLEOTIDE SEQUENCE [LARGE SCALE GENOMIC DNA]</scope>
    <source>
        <strain evidence="1">54006</strain>
    </source>
</reference>
<reference evidence="1" key="2">
    <citation type="submission" date="2012-05" db="EMBL/GenBank/DDBJ databases">
        <title>The Genome Annotation of Fusarium oxysporum II5.</title>
        <authorList>
            <consortium name="The Broad Institute Genomics Platform"/>
            <person name="Ma L.-J."/>
            <person name="Corby-Kistler H."/>
            <person name="Broz K."/>
            <person name="Gale L.R."/>
            <person name="Jonkers W."/>
            <person name="O'Donnell K."/>
            <person name="Ploetz R."/>
            <person name="Steinberg C."/>
            <person name="Schwartz D.C."/>
            <person name="VanEtten H."/>
            <person name="Zhou S."/>
            <person name="Young S.K."/>
            <person name="Zeng Q."/>
            <person name="Gargeya S."/>
            <person name="Fitzgerald M."/>
            <person name="Abouelleil A."/>
            <person name="Alvarado L."/>
            <person name="Chapman S.B."/>
            <person name="Gainer-Dewar J."/>
            <person name="Goldberg J."/>
            <person name="Griggs A."/>
            <person name="Gujja S."/>
            <person name="Hansen M."/>
            <person name="Howarth C."/>
            <person name="Imamovic A."/>
            <person name="Ireland A."/>
            <person name="Larimer J."/>
            <person name="McCowan C."/>
            <person name="Murphy C."/>
            <person name="Pearson M."/>
            <person name="Poon T.W."/>
            <person name="Priest M."/>
            <person name="Roberts A."/>
            <person name="Saif S."/>
            <person name="Shea T."/>
            <person name="Sykes S."/>
            <person name="Wortman J."/>
            <person name="Nusbaum C."/>
            <person name="Birren B."/>
        </authorList>
    </citation>
    <scope>NUCLEOTIDE SEQUENCE</scope>
    <source>
        <strain evidence="1">54006</strain>
    </source>
</reference>
<dbReference type="GeneID" id="42029916"/>
<proteinExistence type="predicted"/>
<dbReference type="RefSeq" id="XP_031066618.1">
    <property type="nucleotide sequence ID" value="XM_031203039.1"/>
</dbReference>
<gene>
    <name evidence="1" type="ORF">FOIG_04741</name>
</gene>
<dbReference type="HOGENOM" id="CLU_2922707_0_0_1"/>
<evidence type="ECO:0000313" key="1">
    <source>
        <dbReference type="EMBL" id="EXM04529.1"/>
    </source>
</evidence>
<dbReference type="AlphaFoldDB" id="X0JTB2"/>